<accession>A0A2S0MRP5</accession>
<feature type="domain" description="N-acetyltransferase" evidence="1">
    <location>
        <begin position="13"/>
        <end position="174"/>
    </location>
</feature>
<keyword evidence="2" id="KW-0808">Transferase</keyword>
<dbReference type="SUPFAM" id="SSF55729">
    <property type="entry name" value="Acyl-CoA N-acyltransferases (Nat)"/>
    <property type="match status" value="1"/>
</dbReference>
<dbReference type="Gene3D" id="3.40.630.30">
    <property type="match status" value="1"/>
</dbReference>
<reference evidence="3" key="1">
    <citation type="submission" date="2018-03" db="EMBL/GenBank/DDBJ databases">
        <title>Genomic analysis of the strain SH-1 isolated from shrimp intestine.</title>
        <authorList>
            <person name="Kim Y.-S."/>
            <person name="Kim S.-E."/>
            <person name="Kim K.-H."/>
        </authorList>
    </citation>
    <scope>NUCLEOTIDE SEQUENCE [LARGE SCALE GENOMIC DNA]</scope>
    <source>
        <strain evidence="3">SH-1</strain>
    </source>
</reference>
<dbReference type="KEGG" id="thas:C6Y53_12900"/>
<gene>
    <name evidence="2" type="ORF">C6Y53_12900</name>
</gene>
<sequence>MMRSIPGINTARLTLRGMRPEDFDRFAEIWTLPETTRFTGGPRSRARSWDAFTKNAGHWAMAGFGQWAVVDRQSRRMIGQTGFFHGGRDLGEDFDACPEAGWVLAPEAQGQGLGLEAVRAAHDWFDRVMPGPLCAMVNTDNVASRHVAARLGYRGMRETDHNGDSVLLLRRDGPPGWI</sequence>
<dbReference type="Proteomes" id="UP000237655">
    <property type="component" value="Chromosome"/>
</dbReference>
<dbReference type="PANTHER" id="PTHR43792:SF1">
    <property type="entry name" value="N-ACETYLTRANSFERASE DOMAIN-CONTAINING PROTEIN"/>
    <property type="match status" value="1"/>
</dbReference>
<proteinExistence type="predicted"/>
<evidence type="ECO:0000259" key="1">
    <source>
        <dbReference type="PROSITE" id="PS51186"/>
    </source>
</evidence>
<dbReference type="InterPro" id="IPR051531">
    <property type="entry name" value="N-acetyltransferase"/>
</dbReference>
<dbReference type="Pfam" id="PF13302">
    <property type="entry name" value="Acetyltransf_3"/>
    <property type="match status" value="1"/>
</dbReference>
<dbReference type="PROSITE" id="PS51186">
    <property type="entry name" value="GNAT"/>
    <property type="match status" value="1"/>
</dbReference>
<dbReference type="InterPro" id="IPR000182">
    <property type="entry name" value="GNAT_dom"/>
</dbReference>
<dbReference type="GO" id="GO:0016747">
    <property type="term" value="F:acyltransferase activity, transferring groups other than amino-acyl groups"/>
    <property type="evidence" value="ECO:0007669"/>
    <property type="project" value="InterPro"/>
</dbReference>
<dbReference type="InterPro" id="IPR016181">
    <property type="entry name" value="Acyl_CoA_acyltransferase"/>
</dbReference>
<evidence type="ECO:0000313" key="3">
    <source>
        <dbReference type="Proteomes" id="UP000237655"/>
    </source>
</evidence>
<dbReference type="EMBL" id="CP027665">
    <property type="protein sequence ID" value="AVO38497.1"/>
    <property type="molecule type" value="Genomic_DNA"/>
</dbReference>
<evidence type="ECO:0000313" key="2">
    <source>
        <dbReference type="EMBL" id="AVO38497.1"/>
    </source>
</evidence>
<name>A0A2S0MRP5_9RHOB</name>
<protein>
    <submittedName>
        <fullName evidence="2">GNAT family N-acetyltransferase</fullName>
    </submittedName>
</protein>
<organism evidence="2 3">
    <name type="scientific">Pukyongiella litopenaei</name>
    <dbReference type="NCBI Taxonomy" id="2605946"/>
    <lineage>
        <taxon>Bacteria</taxon>
        <taxon>Pseudomonadati</taxon>
        <taxon>Pseudomonadota</taxon>
        <taxon>Alphaproteobacteria</taxon>
        <taxon>Rhodobacterales</taxon>
        <taxon>Paracoccaceae</taxon>
        <taxon>Pukyongiella</taxon>
    </lineage>
</organism>
<dbReference type="RefSeq" id="WP_106472809.1">
    <property type="nucleotide sequence ID" value="NZ_CP027665.1"/>
</dbReference>
<keyword evidence="3" id="KW-1185">Reference proteome</keyword>
<dbReference type="AlphaFoldDB" id="A0A2S0MRP5"/>
<dbReference type="PANTHER" id="PTHR43792">
    <property type="entry name" value="GNAT FAMILY, PUTATIVE (AFU_ORTHOLOGUE AFUA_3G00765)-RELATED-RELATED"/>
    <property type="match status" value="1"/>
</dbReference>